<dbReference type="PANTHER" id="PTHR12126:SF11">
    <property type="entry name" value="NADH DEHYDROGENASE [UBIQUINONE] 1 ALPHA SUBCOMPLEX SUBUNIT 9, MITOCHONDRIAL"/>
    <property type="match status" value="1"/>
</dbReference>
<keyword evidence="2" id="KW-0812">Transmembrane</keyword>
<proteinExistence type="predicted"/>
<organism evidence="2">
    <name type="scientific">hydrothermal vent metagenome</name>
    <dbReference type="NCBI Taxonomy" id="652676"/>
    <lineage>
        <taxon>unclassified sequences</taxon>
        <taxon>metagenomes</taxon>
        <taxon>ecological metagenomes</taxon>
    </lineage>
</organism>
<evidence type="ECO:0000259" key="1">
    <source>
        <dbReference type="Pfam" id="PF01370"/>
    </source>
</evidence>
<protein>
    <submittedName>
        <fullName evidence="2">Transmembrane oxidoreductase protein</fullName>
    </submittedName>
</protein>
<evidence type="ECO:0000313" key="2">
    <source>
        <dbReference type="EMBL" id="VAX13201.1"/>
    </source>
</evidence>
<dbReference type="InterPro" id="IPR001509">
    <property type="entry name" value="Epimerase_deHydtase"/>
</dbReference>
<reference evidence="2" key="1">
    <citation type="submission" date="2018-06" db="EMBL/GenBank/DDBJ databases">
        <authorList>
            <person name="Zhirakovskaya E."/>
        </authorList>
    </citation>
    <scope>NUCLEOTIDE SEQUENCE</scope>
</reference>
<keyword evidence="2" id="KW-0472">Membrane</keyword>
<dbReference type="GO" id="GO:0044877">
    <property type="term" value="F:protein-containing complex binding"/>
    <property type="evidence" value="ECO:0007669"/>
    <property type="project" value="TreeGrafter"/>
</dbReference>
<dbReference type="EMBL" id="UOFZ01000106">
    <property type="protein sequence ID" value="VAX13201.1"/>
    <property type="molecule type" value="Genomic_DNA"/>
</dbReference>
<dbReference type="InterPro" id="IPR051207">
    <property type="entry name" value="ComplexI_NDUFA9_subunit"/>
</dbReference>
<dbReference type="Gene3D" id="3.40.50.720">
    <property type="entry name" value="NAD(P)-binding Rossmann-like Domain"/>
    <property type="match status" value="1"/>
</dbReference>
<feature type="domain" description="NAD-dependent epimerase/dehydratase" evidence="1">
    <location>
        <begin position="9"/>
        <end position="216"/>
    </location>
</feature>
<sequence>MKLDKNSRIIIPGAAGLVGQNLIVQLKKQGYNNLVAIDKFTENLAILRKIHPDITAIDADVSRPGDWQAQFKDAQMVLMLQAQIGSKYSDDFIRNNVESAECVLATMREYSVPYVVHISSSVVESVADDDYTNTKKEQERLVVESGLKYCVLRPTLMFGWFDRKHLGWLSRFMQQIPVFPIPGNGRYMRQPLYAKDFCNIIIAAMEMQPENEIYNITGREKVDYIDMIRCIRDTVKAKTWIVNIPYSLFWILLKIYALFSNNPPFTASQLKALVGHDEFELIPWWDIFNIESTSFAAAIEETFLDKTYSHYVLKF</sequence>
<accession>A0A3B1BFI1</accession>
<dbReference type="InterPro" id="IPR036291">
    <property type="entry name" value="NAD(P)-bd_dom_sf"/>
</dbReference>
<dbReference type="Pfam" id="PF01370">
    <property type="entry name" value="Epimerase"/>
    <property type="match status" value="1"/>
</dbReference>
<gene>
    <name evidence="2" type="ORF">MNBD_GAMMA24-1138</name>
</gene>
<dbReference type="AlphaFoldDB" id="A0A3B1BFI1"/>
<dbReference type="SUPFAM" id="SSF51735">
    <property type="entry name" value="NAD(P)-binding Rossmann-fold domains"/>
    <property type="match status" value="1"/>
</dbReference>
<dbReference type="PANTHER" id="PTHR12126">
    <property type="entry name" value="NADH-UBIQUINONE OXIDOREDUCTASE 39 KDA SUBUNIT-RELATED"/>
    <property type="match status" value="1"/>
</dbReference>
<name>A0A3B1BFI1_9ZZZZ</name>